<comment type="cofactor">
    <cofactor evidence="1">
        <name>FAD</name>
        <dbReference type="ChEBI" id="CHEBI:57692"/>
    </cofactor>
</comment>
<comment type="caution">
    <text evidence="8">The sequence shown here is derived from an EMBL/GenBank/DDBJ whole genome shotgun (WGS) entry which is preliminary data.</text>
</comment>
<keyword evidence="4" id="KW-0274">FAD</keyword>
<dbReference type="PANTHER" id="PTHR43884">
    <property type="entry name" value="ACYL-COA DEHYDROGENASE"/>
    <property type="match status" value="1"/>
</dbReference>
<evidence type="ECO:0000313" key="9">
    <source>
        <dbReference type="Proteomes" id="UP000025171"/>
    </source>
</evidence>
<dbReference type="InterPro" id="IPR013786">
    <property type="entry name" value="AcylCoA_DH/ox_N"/>
</dbReference>
<dbReference type="Pfam" id="PF00441">
    <property type="entry name" value="Acyl-CoA_dh_1"/>
    <property type="match status" value="1"/>
</dbReference>
<dbReference type="GO" id="GO:0003995">
    <property type="term" value="F:acyl-CoA dehydrogenase activity"/>
    <property type="evidence" value="ECO:0007669"/>
    <property type="project" value="TreeGrafter"/>
</dbReference>
<keyword evidence="3" id="KW-0285">Flavoprotein</keyword>
<evidence type="ECO:0000256" key="3">
    <source>
        <dbReference type="ARBA" id="ARBA00022630"/>
    </source>
</evidence>
<dbReference type="PANTHER" id="PTHR43884:SF20">
    <property type="entry name" value="ACYL-COA DEHYDROGENASE FADE28"/>
    <property type="match status" value="1"/>
</dbReference>
<dbReference type="Gene3D" id="1.20.140.10">
    <property type="entry name" value="Butyryl-CoA Dehydrogenase, subunit A, domain 3"/>
    <property type="match status" value="1"/>
</dbReference>
<dbReference type="InterPro" id="IPR046373">
    <property type="entry name" value="Acyl-CoA_Oxase/DH_mid-dom_sf"/>
</dbReference>
<feature type="domain" description="Acyl-CoA dehydrogenase/oxidase C-terminal" evidence="6">
    <location>
        <begin position="222"/>
        <end position="350"/>
    </location>
</feature>
<dbReference type="Proteomes" id="UP000025171">
    <property type="component" value="Unassembled WGS sequence"/>
</dbReference>
<dbReference type="OrthoDB" id="7328575at2"/>
<dbReference type="InterPro" id="IPR009100">
    <property type="entry name" value="AcylCoA_DH/oxidase_NM_dom_sf"/>
</dbReference>
<dbReference type="Pfam" id="PF02771">
    <property type="entry name" value="Acyl-CoA_dh_N"/>
    <property type="match status" value="1"/>
</dbReference>
<dbReference type="InterPro" id="IPR036250">
    <property type="entry name" value="AcylCo_DH-like_C"/>
</dbReference>
<dbReference type="STRING" id="1280950.HJO_02690"/>
<evidence type="ECO:0000256" key="2">
    <source>
        <dbReference type="ARBA" id="ARBA00009347"/>
    </source>
</evidence>
<proteinExistence type="inferred from homology"/>
<dbReference type="Gene3D" id="2.40.110.10">
    <property type="entry name" value="Butyryl-CoA Dehydrogenase, subunit A, domain 2"/>
    <property type="match status" value="1"/>
</dbReference>
<gene>
    <name evidence="8" type="ORF">HJO_02690</name>
</gene>
<evidence type="ECO:0000256" key="1">
    <source>
        <dbReference type="ARBA" id="ARBA00001974"/>
    </source>
</evidence>
<dbReference type="eggNOG" id="COG1960">
    <property type="taxonomic scope" value="Bacteria"/>
</dbReference>
<evidence type="ECO:0000259" key="7">
    <source>
        <dbReference type="Pfam" id="PF02771"/>
    </source>
</evidence>
<dbReference type="EMBL" id="ARYK01000001">
    <property type="protein sequence ID" value="KCZ94246.1"/>
    <property type="molecule type" value="Genomic_DNA"/>
</dbReference>
<dbReference type="Gene3D" id="1.10.540.10">
    <property type="entry name" value="Acyl-CoA dehydrogenase/oxidase, N-terminal domain"/>
    <property type="match status" value="1"/>
</dbReference>
<evidence type="ECO:0000259" key="6">
    <source>
        <dbReference type="Pfam" id="PF00441"/>
    </source>
</evidence>
<keyword evidence="9" id="KW-1185">Reference proteome</keyword>
<dbReference type="SUPFAM" id="SSF47203">
    <property type="entry name" value="Acyl-CoA dehydrogenase C-terminal domain-like"/>
    <property type="match status" value="1"/>
</dbReference>
<evidence type="ECO:0000256" key="4">
    <source>
        <dbReference type="ARBA" id="ARBA00022827"/>
    </source>
</evidence>
<evidence type="ECO:0000313" key="8">
    <source>
        <dbReference type="EMBL" id="KCZ94246.1"/>
    </source>
</evidence>
<dbReference type="SUPFAM" id="SSF56645">
    <property type="entry name" value="Acyl-CoA dehydrogenase NM domain-like"/>
    <property type="match status" value="1"/>
</dbReference>
<comment type="similarity">
    <text evidence="2">Belongs to the acyl-CoA dehydrogenase family.</text>
</comment>
<reference evidence="8 9" key="1">
    <citation type="journal article" date="2014" name="Antonie Van Leeuwenhoek">
        <title>Hyphomonas beringensis sp. nov. and Hyphomonas chukchiensis sp. nov., isolated from surface seawater of the Bering Sea and Chukchi Sea.</title>
        <authorList>
            <person name="Li C."/>
            <person name="Lai Q."/>
            <person name="Li G."/>
            <person name="Dong C."/>
            <person name="Wang J."/>
            <person name="Liao Y."/>
            <person name="Shao Z."/>
        </authorList>
    </citation>
    <scope>NUCLEOTIDE SEQUENCE [LARGE SCALE GENOMIC DNA]</scope>
    <source>
        <strain evidence="8 9">MHS-2</strain>
    </source>
</reference>
<dbReference type="RefSeq" id="WP_035613256.1">
    <property type="nucleotide sequence ID" value="NZ_ARYK01000001.1"/>
</dbReference>
<accession>A0A059FUQ9</accession>
<dbReference type="PATRIC" id="fig|1280950.3.peg.549"/>
<protein>
    <submittedName>
        <fullName evidence="8">Acyl-CoA dehydrogenase</fullName>
    </submittedName>
</protein>
<dbReference type="AlphaFoldDB" id="A0A059FUQ9"/>
<evidence type="ECO:0000256" key="5">
    <source>
        <dbReference type="ARBA" id="ARBA00023002"/>
    </source>
</evidence>
<keyword evidence="5" id="KW-0560">Oxidoreductase</keyword>
<sequence length="373" mass="40787">MNFDFSEDQEMLRKEVRKFLEARCPLTRARKVLDDSEASFDVELWEELVGQGWTALSIPEQFGGLGMSRTDLCVLAEELGRVLAPVPFASTVYILAEALMIAGDGVQKDKLAEIAAGDCIGCIAISEGPGEPSFERIGSRVERGRLTGTKQPVTDGLAATDALVWARDESGTPRLFLVPLEQDGVTREKLDTLDPSRDAARIVFDGAAAEPIGAPWLLDRLLDGAAVLLAFEQVGGADRAMEQAVAYAKERYAFGRPVGSYQAIKHTLADAYVNNQIARSNAYYGIWALDSGSDDLAQAAAAARVAACHAYWFAAREALHAHGGIGFTWEADQHLFYRRALQLDMVIGSPRMWRERLFEQVEAQGEKMKAEAS</sequence>
<feature type="domain" description="Acyl-CoA dehydrogenase/oxidase N-terminal" evidence="7">
    <location>
        <begin position="6"/>
        <end position="117"/>
    </location>
</feature>
<dbReference type="InterPro" id="IPR009075">
    <property type="entry name" value="AcylCo_DH/oxidase_C"/>
</dbReference>
<organism evidence="8 9">
    <name type="scientific">Hyphomonas johnsonii MHS-2</name>
    <dbReference type="NCBI Taxonomy" id="1280950"/>
    <lineage>
        <taxon>Bacteria</taxon>
        <taxon>Pseudomonadati</taxon>
        <taxon>Pseudomonadota</taxon>
        <taxon>Alphaproteobacteria</taxon>
        <taxon>Hyphomonadales</taxon>
        <taxon>Hyphomonadaceae</taxon>
        <taxon>Hyphomonas</taxon>
    </lineage>
</organism>
<name>A0A059FUQ9_9PROT</name>
<dbReference type="GO" id="GO:0050660">
    <property type="term" value="F:flavin adenine dinucleotide binding"/>
    <property type="evidence" value="ECO:0007669"/>
    <property type="project" value="InterPro"/>
</dbReference>
<dbReference type="InterPro" id="IPR037069">
    <property type="entry name" value="AcylCoA_DH/ox_N_sf"/>
</dbReference>